<evidence type="ECO:0000313" key="2">
    <source>
        <dbReference type="Proteomes" id="UP001403385"/>
    </source>
</evidence>
<dbReference type="RefSeq" id="WP_346821197.1">
    <property type="nucleotide sequence ID" value="NZ_JBDKWZ010000005.1"/>
</dbReference>
<gene>
    <name evidence="1" type="ORF">AAG747_10895</name>
</gene>
<keyword evidence="2" id="KW-1185">Reference proteome</keyword>
<comment type="caution">
    <text evidence="1">The sequence shown here is derived from an EMBL/GenBank/DDBJ whole genome shotgun (WGS) entry which is preliminary data.</text>
</comment>
<dbReference type="AlphaFoldDB" id="A0AAW9SAQ4"/>
<name>A0AAW9SAQ4_9BACT</name>
<sequence>MSYSVEELRALLSQQNRPYLLHDDNAIEDDCARFYFIGKHQNKEVVFDAFLYPLEMEYFANLEEAAKDAVLELRPEFEGKDFEAEEGEHVEMLDQAIQELAEDEEFEVKEFVDVDDIDLPNVSLDACLHVPEINEEVVLKFVQDYTSGNLQLDPTFYSFSLDIEE</sequence>
<organism evidence="1 2">
    <name type="scientific">Rapidithrix thailandica</name>
    <dbReference type="NCBI Taxonomy" id="413964"/>
    <lineage>
        <taxon>Bacteria</taxon>
        <taxon>Pseudomonadati</taxon>
        <taxon>Bacteroidota</taxon>
        <taxon>Cytophagia</taxon>
        <taxon>Cytophagales</taxon>
        <taxon>Flammeovirgaceae</taxon>
        <taxon>Rapidithrix</taxon>
    </lineage>
</organism>
<dbReference type="EMBL" id="JBDKWZ010000005">
    <property type="protein sequence ID" value="MEN7548418.1"/>
    <property type="molecule type" value="Genomic_DNA"/>
</dbReference>
<reference evidence="1 2" key="1">
    <citation type="submission" date="2024-04" db="EMBL/GenBank/DDBJ databases">
        <title>Novel genus in family Flammeovirgaceae.</title>
        <authorList>
            <person name="Nguyen T.H."/>
            <person name="Vuong T.Q."/>
            <person name="Le H."/>
            <person name="Kim S.-G."/>
        </authorList>
    </citation>
    <scope>NUCLEOTIDE SEQUENCE [LARGE SCALE GENOMIC DNA]</scope>
    <source>
        <strain evidence="1 2">JCM 23209</strain>
    </source>
</reference>
<proteinExistence type="predicted"/>
<accession>A0AAW9SAQ4</accession>
<protein>
    <submittedName>
        <fullName evidence="1">Uncharacterized protein</fullName>
    </submittedName>
</protein>
<dbReference type="Proteomes" id="UP001403385">
    <property type="component" value="Unassembled WGS sequence"/>
</dbReference>
<evidence type="ECO:0000313" key="1">
    <source>
        <dbReference type="EMBL" id="MEN7548418.1"/>
    </source>
</evidence>